<dbReference type="Pfam" id="PF00528">
    <property type="entry name" value="BPD_transp_1"/>
    <property type="match status" value="1"/>
</dbReference>
<gene>
    <name evidence="9" type="ORF">SAMN04489812_4225</name>
</gene>
<feature type="domain" description="ABC transmembrane type-1" evidence="8">
    <location>
        <begin position="83"/>
        <end position="273"/>
    </location>
</feature>
<dbReference type="OrthoDB" id="61122at2"/>
<evidence type="ECO:0000259" key="8">
    <source>
        <dbReference type="PROSITE" id="PS50928"/>
    </source>
</evidence>
<dbReference type="GO" id="GO:0055085">
    <property type="term" value="P:transmembrane transport"/>
    <property type="evidence" value="ECO:0007669"/>
    <property type="project" value="InterPro"/>
</dbReference>
<reference evidence="9 10" key="1">
    <citation type="submission" date="2016-10" db="EMBL/GenBank/DDBJ databases">
        <authorList>
            <person name="de Groot N.N."/>
        </authorList>
    </citation>
    <scope>NUCLEOTIDE SEQUENCE [LARGE SCALE GENOMIC DNA]</scope>
    <source>
        <strain evidence="9 10">DSM 21800</strain>
    </source>
</reference>
<dbReference type="GO" id="GO:0005886">
    <property type="term" value="C:plasma membrane"/>
    <property type="evidence" value="ECO:0007669"/>
    <property type="project" value="UniProtKB-SubCell"/>
</dbReference>
<sequence length="288" mass="32337">MITTTEMPAKSTRARGSNIKIMNIVLYVLMIILALTFILPLLWMIGASLKEEGKVLSTPPTLFPLHPQWSNYAQVFDVIPRFFYNSVKLAVINVVGVLAVSSLAGFAFGRLRFPARNVLFVVLLATAMIPGIAYLIPQYIIFQQIGWVDTQLPLWVPRVFTPVFATFLMRQYFMSLPQELEDAARVDGAGTFTVFWRILLPETKPALGAIAIFTFLESWNDLFGPLIYINSRELQTLPVALAQFQNEYFSQITLLMAGATIAVLPVIVVYLVAQRQFIRGITLTGINR</sequence>
<comment type="subcellular location">
    <subcellularLocation>
        <location evidence="1 7">Cell membrane</location>
        <topology evidence="1 7">Multi-pass membrane protein</topology>
    </subcellularLocation>
</comment>
<evidence type="ECO:0000256" key="3">
    <source>
        <dbReference type="ARBA" id="ARBA00022475"/>
    </source>
</evidence>
<feature type="transmembrane region" description="Helical" evidence="7">
    <location>
        <begin position="90"/>
        <end position="111"/>
    </location>
</feature>
<dbReference type="PANTHER" id="PTHR43744">
    <property type="entry name" value="ABC TRANSPORTER PERMEASE PROTEIN MG189-RELATED-RELATED"/>
    <property type="match status" value="1"/>
</dbReference>
<dbReference type="PROSITE" id="PS50928">
    <property type="entry name" value="ABC_TM1"/>
    <property type="match status" value="1"/>
</dbReference>
<organism evidence="9 10">
    <name type="scientific">Microlunatus soli</name>
    <dbReference type="NCBI Taxonomy" id="630515"/>
    <lineage>
        <taxon>Bacteria</taxon>
        <taxon>Bacillati</taxon>
        <taxon>Actinomycetota</taxon>
        <taxon>Actinomycetes</taxon>
        <taxon>Propionibacteriales</taxon>
        <taxon>Propionibacteriaceae</taxon>
        <taxon>Microlunatus</taxon>
    </lineage>
</organism>
<evidence type="ECO:0000256" key="1">
    <source>
        <dbReference type="ARBA" id="ARBA00004651"/>
    </source>
</evidence>
<keyword evidence="2 7" id="KW-0813">Transport</keyword>
<dbReference type="STRING" id="630515.SAMN04489812_4225"/>
<evidence type="ECO:0000256" key="2">
    <source>
        <dbReference type="ARBA" id="ARBA00022448"/>
    </source>
</evidence>
<evidence type="ECO:0000256" key="4">
    <source>
        <dbReference type="ARBA" id="ARBA00022692"/>
    </source>
</evidence>
<evidence type="ECO:0000256" key="7">
    <source>
        <dbReference type="RuleBase" id="RU363032"/>
    </source>
</evidence>
<dbReference type="Proteomes" id="UP000199103">
    <property type="component" value="Chromosome I"/>
</dbReference>
<protein>
    <submittedName>
        <fullName evidence="9">Carbohydrate ABC transporter membrane protein 2, CUT1 family</fullName>
    </submittedName>
</protein>
<evidence type="ECO:0000313" key="10">
    <source>
        <dbReference type="Proteomes" id="UP000199103"/>
    </source>
</evidence>
<accession>A0A1H1XSU0</accession>
<keyword evidence="10" id="KW-1185">Reference proteome</keyword>
<feature type="transmembrane region" description="Helical" evidence="7">
    <location>
        <begin position="248"/>
        <end position="273"/>
    </location>
</feature>
<evidence type="ECO:0000256" key="5">
    <source>
        <dbReference type="ARBA" id="ARBA00022989"/>
    </source>
</evidence>
<feature type="transmembrane region" description="Helical" evidence="7">
    <location>
        <begin position="118"/>
        <end position="140"/>
    </location>
</feature>
<proteinExistence type="inferred from homology"/>
<dbReference type="Gene3D" id="1.10.3720.10">
    <property type="entry name" value="MetI-like"/>
    <property type="match status" value="1"/>
</dbReference>
<dbReference type="CDD" id="cd06261">
    <property type="entry name" value="TM_PBP2"/>
    <property type="match status" value="1"/>
</dbReference>
<keyword evidence="4 7" id="KW-0812">Transmembrane</keyword>
<dbReference type="SUPFAM" id="SSF161098">
    <property type="entry name" value="MetI-like"/>
    <property type="match status" value="1"/>
</dbReference>
<name>A0A1H1XSU0_9ACTN</name>
<evidence type="ECO:0000256" key="6">
    <source>
        <dbReference type="ARBA" id="ARBA00023136"/>
    </source>
</evidence>
<dbReference type="RefSeq" id="WP_157683600.1">
    <property type="nucleotide sequence ID" value="NZ_LT629772.1"/>
</dbReference>
<feature type="transmembrane region" description="Helical" evidence="7">
    <location>
        <begin position="152"/>
        <end position="169"/>
    </location>
</feature>
<keyword evidence="6 7" id="KW-0472">Membrane</keyword>
<feature type="transmembrane region" description="Helical" evidence="7">
    <location>
        <begin position="21"/>
        <end position="45"/>
    </location>
</feature>
<dbReference type="PANTHER" id="PTHR43744:SF12">
    <property type="entry name" value="ABC TRANSPORTER PERMEASE PROTEIN MG189-RELATED"/>
    <property type="match status" value="1"/>
</dbReference>
<evidence type="ECO:0000313" key="9">
    <source>
        <dbReference type="EMBL" id="SDT12277.1"/>
    </source>
</evidence>
<dbReference type="InterPro" id="IPR000515">
    <property type="entry name" value="MetI-like"/>
</dbReference>
<dbReference type="EMBL" id="LT629772">
    <property type="protein sequence ID" value="SDT12277.1"/>
    <property type="molecule type" value="Genomic_DNA"/>
</dbReference>
<comment type="similarity">
    <text evidence="7">Belongs to the binding-protein-dependent transport system permease family.</text>
</comment>
<dbReference type="InterPro" id="IPR035906">
    <property type="entry name" value="MetI-like_sf"/>
</dbReference>
<dbReference type="AlphaFoldDB" id="A0A1H1XSU0"/>
<keyword evidence="3" id="KW-1003">Cell membrane</keyword>
<keyword evidence="5 7" id="KW-1133">Transmembrane helix</keyword>